<dbReference type="Gene3D" id="3.30.360.10">
    <property type="entry name" value="Dihydrodipicolinate Reductase, domain 2"/>
    <property type="match status" value="1"/>
</dbReference>
<protein>
    <submittedName>
        <fullName evidence="4">Unannotated protein</fullName>
    </submittedName>
</protein>
<feature type="domain" description="GFO/IDH/MocA-like oxidoreductase" evidence="3">
    <location>
        <begin position="138"/>
        <end position="245"/>
    </location>
</feature>
<organism evidence="4">
    <name type="scientific">freshwater metagenome</name>
    <dbReference type="NCBI Taxonomy" id="449393"/>
    <lineage>
        <taxon>unclassified sequences</taxon>
        <taxon>metagenomes</taxon>
        <taxon>ecological metagenomes</taxon>
    </lineage>
</organism>
<feature type="domain" description="Gfo/Idh/MocA-like oxidoreductase N-terminal" evidence="2">
    <location>
        <begin position="13"/>
        <end position="126"/>
    </location>
</feature>
<dbReference type="Gene3D" id="3.40.50.720">
    <property type="entry name" value="NAD(P)-binding Rossmann-like Domain"/>
    <property type="match status" value="1"/>
</dbReference>
<dbReference type="InterPro" id="IPR036291">
    <property type="entry name" value="NAD(P)-bd_dom_sf"/>
</dbReference>
<feature type="compositionally biased region" description="Gly residues" evidence="1">
    <location>
        <begin position="350"/>
        <end position="361"/>
    </location>
</feature>
<dbReference type="SUPFAM" id="SSF55347">
    <property type="entry name" value="Glyceraldehyde-3-phosphate dehydrogenase-like, C-terminal domain"/>
    <property type="match status" value="1"/>
</dbReference>
<reference evidence="4" key="1">
    <citation type="submission" date="2020-05" db="EMBL/GenBank/DDBJ databases">
        <authorList>
            <person name="Chiriac C."/>
            <person name="Salcher M."/>
            <person name="Ghai R."/>
            <person name="Kavagutti S V."/>
        </authorList>
    </citation>
    <scope>NUCLEOTIDE SEQUENCE</scope>
</reference>
<name>A0A6J7H7I0_9ZZZZ</name>
<dbReference type="InterPro" id="IPR051450">
    <property type="entry name" value="Gfo/Idh/MocA_Oxidoreductases"/>
</dbReference>
<dbReference type="EMBL" id="CAFBMK010000063">
    <property type="protein sequence ID" value="CAB4912310.1"/>
    <property type="molecule type" value="Genomic_DNA"/>
</dbReference>
<evidence type="ECO:0000259" key="3">
    <source>
        <dbReference type="Pfam" id="PF22725"/>
    </source>
</evidence>
<dbReference type="PANTHER" id="PTHR43377">
    <property type="entry name" value="BILIVERDIN REDUCTASE A"/>
    <property type="match status" value="1"/>
</dbReference>
<feature type="compositionally biased region" description="Low complexity" evidence="1">
    <location>
        <begin position="362"/>
        <end position="377"/>
    </location>
</feature>
<dbReference type="Pfam" id="PF22725">
    <property type="entry name" value="GFO_IDH_MocA_C3"/>
    <property type="match status" value="1"/>
</dbReference>
<evidence type="ECO:0000313" key="4">
    <source>
        <dbReference type="EMBL" id="CAB4912310.1"/>
    </source>
</evidence>
<evidence type="ECO:0000256" key="1">
    <source>
        <dbReference type="SAM" id="MobiDB-lite"/>
    </source>
</evidence>
<dbReference type="SUPFAM" id="SSF51735">
    <property type="entry name" value="NAD(P)-binding Rossmann-fold domains"/>
    <property type="match status" value="1"/>
</dbReference>
<dbReference type="InterPro" id="IPR055170">
    <property type="entry name" value="GFO_IDH_MocA-like_dom"/>
</dbReference>
<sequence length="377" mass="39480">MSTTADSPAGLLRGAVVGLGMMGRHHARVLQTSGVVTFAGAVDPEGDRHGAVRDPDAVFPTIRTLLEHGRPDLAIVAVPTEDHLAAAVELAEAGVHVLIEKPLAESPERARALVDAIRTAGVHGAVGLVERCNPALIELRRRVQAGQLGQVFHVATERLGPFPARIRDVGVVKDLATHDLDLVGWLGGGVTTLSAQTQHRMNRPHEDLVNVVGRLEGGATFTTMVDWLSPTKVRQTRVLGERGMLVADTLTADLTFYANGEVTSDWDSMRSLRGVSEGDVTRYALSRREPLLAELEGFVALIGGEADPQAVTLEEGLAVVDLAEAVLRSAQSQETVHVLPSRGTRPDAGTGHGSGAAGNAGGNPAPSVPAPAAGGPR</sequence>
<evidence type="ECO:0000259" key="2">
    <source>
        <dbReference type="Pfam" id="PF01408"/>
    </source>
</evidence>
<accession>A0A6J7H7I0</accession>
<dbReference type="InterPro" id="IPR000683">
    <property type="entry name" value="Gfo/Idh/MocA-like_OxRdtase_N"/>
</dbReference>
<proteinExistence type="predicted"/>
<dbReference type="PANTHER" id="PTHR43377:SF1">
    <property type="entry name" value="BILIVERDIN REDUCTASE A"/>
    <property type="match status" value="1"/>
</dbReference>
<dbReference type="AlphaFoldDB" id="A0A6J7H7I0"/>
<gene>
    <name evidence="4" type="ORF">UFOPK3564_01331</name>
</gene>
<dbReference type="GO" id="GO:0000166">
    <property type="term" value="F:nucleotide binding"/>
    <property type="evidence" value="ECO:0007669"/>
    <property type="project" value="InterPro"/>
</dbReference>
<feature type="region of interest" description="Disordered" evidence="1">
    <location>
        <begin position="333"/>
        <end position="377"/>
    </location>
</feature>
<dbReference type="Pfam" id="PF01408">
    <property type="entry name" value="GFO_IDH_MocA"/>
    <property type="match status" value="1"/>
</dbReference>